<dbReference type="Gene3D" id="3.20.20.80">
    <property type="entry name" value="Glycosidases"/>
    <property type="match status" value="1"/>
</dbReference>
<dbReference type="GO" id="GO:0005975">
    <property type="term" value="P:carbohydrate metabolic process"/>
    <property type="evidence" value="ECO:0007669"/>
    <property type="project" value="InterPro"/>
</dbReference>
<dbReference type="Proteomes" id="UP000290495">
    <property type="component" value="Chromosome"/>
</dbReference>
<name>A0A449AQL5_9BACT</name>
<dbReference type="SMART" id="SM00642">
    <property type="entry name" value="Aamy"/>
    <property type="match status" value="1"/>
</dbReference>
<keyword evidence="3" id="KW-0378">Hydrolase</keyword>
<dbReference type="AlphaFoldDB" id="A0A449AQL5"/>
<evidence type="ECO:0000313" key="3">
    <source>
        <dbReference type="EMBL" id="VEU68632.1"/>
    </source>
</evidence>
<dbReference type="InterPro" id="IPR017853">
    <property type="entry name" value="GH"/>
</dbReference>
<gene>
    <name evidence="3" type="primary">pulA</name>
    <name evidence="3" type="ORF">NCTC10146_00078</name>
</gene>
<evidence type="ECO:0000313" key="4">
    <source>
        <dbReference type="Proteomes" id="UP000290495"/>
    </source>
</evidence>
<dbReference type="InterPro" id="IPR013783">
    <property type="entry name" value="Ig-like_fold"/>
</dbReference>
<organism evidence="3 4">
    <name type="scientific">Mycoplasmopsis canis</name>
    <dbReference type="NCBI Taxonomy" id="29555"/>
    <lineage>
        <taxon>Bacteria</taxon>
        <taxon>Bacillati</taxon>
        <taxon>Mycoplasmatota</taxon>
        <taxon>Mycoplasmoidales</taxon>
        <taxon>Metamycoplasmataceae</taxon>
        <taxon>Mycoplasmopsis</taxon>
    </lineage>
</organism>
<dbReference type="EMBL" id="LR215010">
    <property type="protein sequence ID" value="VEU68632.1"/>
    <property type="molecule type" value="Genomic_DNA"/>
</dbReference>
<dbReference type="PANTHER" id="PTHR43002">
    <property type="entry name" value="GLYCOGEN DEBRANCHING ENZYME"/>
    <property type="match status" value="1"/>
</dbReference>
<feature type="domain" description="Glycosyl hydrolase family 13 catalytic" evidence="2">
    <location>
        <begin position="163"/>
        <end position="550"/>
    </location>
</feature>
<dbReference type="GO" id="GO:0051060">
    <property type="term" value="F:pullulanase activity"/>
    <property type="evidence" value="ECO:0007669"/>
    <property type="project" value="UniProtKB-EC"/>
</dbReference>
<evidence type="ECO:0000259" key="2">
    <source>
        <dbReference type="SMART" id="SM00642"/>
    </source>
</evidence>
<dbReference type="SUPFAM" id="SSF81296">
    <property type="entry name" value="E set domains"/>
    <property type="match status" value="1"/>
</dbReference>
<dbReference type="EC" id="3.2.1.41" evidence="3"/>
<dbReference type="InterPro" id="IPR014756">
    <property type="entry name" value="Ig_E-set"/>
</dbReference>
<keyword evidence="3" id="KW-0326">Glycosidase</keyword>
<dbReference type="Pfam" id="PF00128">
    <property type="entry name" value="Alpha-amylase"/>
    <property type="match status" value="1"/>
</dbReference>
<dbReference type="InterPro" id="IPR004193">
    <property type="entry name" value="Glyco_hydro_13_N"/>
</dbReference>
<sequence>MNLVKKDTNFFKEFDAKFAYKKGDLGASFLGKNIQVKLWQPLAKKVELILFKKHNDTDPFAKLEMQKEEVTNSKGNKTFLWKIEIKAMDYRNAFYQFLITHENGEKTVALDPYAKSMAPFNWGGHEDRVGKGAFVDLNSSRAGKKPRDLKAKWNNSVDANIYEMHVRDFTSLLKNTSFHKRKASFKNLIDAGIFKYLKDLNITHLQLLPIHSAYTVNDKNKKIFKKGEGQGWTTNYNWGYDPHNYFTINGLYSSKPSDPYSRIKDFKEFVDEAHKHGIGIIVDVVYNHMMTNSSYDNILPGYYYRDNAEVRPVSYAPLADEREMTKKIMVDSLKHFVNEFNVDGFRFDLSCFHHKETIDEISNELRNINPNIILHGEAWPFSDLKFEDSYIKGATGNDVKFGYFNDTLRDAIKGSEHEGYHKGLIHEYSEEHFKKYVSSVVAGLRNYDFKDVPHANSKYDLFNNDVAVNLSYAACHDGMTLWDKINIFAENKSFIERIEMYRQGLMMTILTQGRQLVLAGTELLQSKPCDMSGEEGFKCQVSAYDDFNEKPDNNAFSPNSYKTTDYTNGIKWSHLDKKEVKEYVFKFFGQLNKFRQTTDYLRLDSNEKVFKRIKFEYHDIKNGILIYSIQNNDNTKEMLALHNFGDKDFDSSKFMGNLLFDSKIKSLKNILQAHSTQIIEREK</sequence>
<evidence type="ECO:0000256" key="1">
    <source>
        <dbReference type="ARBA" id="ARBA00008061"/>
    </source>
</evidence>
<dbReference type="CDD" id="cd11341">
    <property type="entry name" value="AmyAc_Pullulanase_LD-like"/>
    <property type="match status" value="1"/>
</dbReference>
<comment type="similarity">
    <text evidence="1">Belongs to the glycosyl hydrolase 13 family.</text>
</comment>
<dbReference type="Gene3D" id="2.60.40.10">
    <property type="entry name" value="Immunoglobulins"/>
    <property type="match status" value="1"/>
</dbReference>
<accession>A0A449AQL5</accession>
<dbReference type="RefSeq" id="WP_004794311.1">
    <property type="nucleotide sequence ID" value="NZ_LR215010.1"/>
</dbReference>
<dbReference type="SUPFAM" id="SSF51445">
    <property type="entry name" value="(Trans)glycosidases"/>
    <property type="match status" value="1"/>
</dbReference>
<protein>
    <submittedName>
        <fullName evidence="3">Pullulanase</fullName>
        <ecNumber evidence="3">3.2.1.41</ecNumber>
    </submittedName>
</protein>
<reference evidence="3 4" key="1">
    <citation type="submission" date="2019-01" db="EMBL/GenBank/DDBJ databases">
        <authorList>
            <consortium name="Pathogen Informatics"/>
        </authorList>
    </citation>
    <scope>NUCLEOTIDE SEQUENCE [LARGE SCALE GENOMIC DNA]</scope>
    <source>
        <strain evidence="3 4">NCTC10146</strain>
    </source>
</reference>
<dbReference type="Pfam" id="PF02922">
    <property type="entry name" value="CBM_48"/>
    <property type="match status" value="1"/>
</dbReference>
<dbReference type="CDD" id="cd02860">
    <property type="entry name" value="E_set_Pullulanase"/>
    <property type="match status" value="1"/>
</dbReference>
<dbReference type="InterPro" id="IPR006047">
    <property type="entry name" value="GH13_cat_dom"/>
</dbReference>
<proteinExistence type="inferred from homology"/>